<evidence type="ECO:0000313" key="1">
    <source>
        <dbReference type="EMBL" id="CAB4135031.1"/>
    </source>
</evidence>
<protein>
    <submittedName>
        <fullName evidence="1">Uncharacterized protein</fullName>
    </submittedName>
</protein>
<proteinExistence type="predicted"/>
<reference evidence="1" key="1">
    <citation type="submission" date="2020-04" db="EMBL/GenBank/DDBJ databases">
        <authorList>
            <person name="Chiriac C."/>
            <person name="Salcher M."/>
            <person name="Ghai R."/>
            <person name="Kavagutti S V."/>
        </authorList>
    </citation>
    <scope>NUCLEOTIDE SEQUENCE</scope>
</reference>
<organism evidence="1">
    <name type="scientific">uncultured Caudovirales phage</name>
    <dbReference type="NCBI Taxonomy" id="2100421"/>
    <lineage>
        <taxon>Viruses</taxon>
        <taxon>Duplodnaviria</taxon>
        <taxon>Heunggongvirae</taxon>
        <taxon>Uroviricota</taxon>
        <taxon>Caudoviricetes</taxon>
        <taxon>Peduoviridae</taxon>
        <taxon>Maltschvirus</taxon>
        <taxon>Maltschvirus maltsch</taxon>
    </lineage>
</organism>
<gene>
    <name evidence="1" type="ORF">UFOVP275_54</name>
</gene>
<sequence>MKHTPAPWTVKPTGYTGHASAKYVINSTKGRAVAHIKHSTISPMEANAMLIAAAPEMLDLLKEIYAHGLTFSNNEMVEALIAKATGEQA</sequence>
<accession>A0A6J5LLF7</accession>
<name>A0A6J5LLF7_9CAUD</name>
<dbReference type="EMBL" id="LR796290">
    <property type="protein sequence ID" value="CAB4135031.1"/>
    <property type="molecule type" value="Genomic_DNA"/>
</dbReference>